<evidence type="ECO:0000313" key="3">
    <source>
        <dbReference type="Proteomes" id="UP000253868"/>
    </source>
</evidence>
<sequence>MDVMPGGTSLVLYALTAVCAVALATVWHLTNRARRNAGFATKAQLKRHLSARAVLKATEIRPSLTQSGDQLTRIPAVDLTKNRSAER</sequence>
<keyword evidence="1" id="KW-0472">Membrane</keyword>
<evidence type="ECO:0000256" key="1">
    <source>
        <dbReference type="SAM" id="Phobius"/>
    </source>
</evidence>
<evidence type="ECO:0000313" key="2">
    <source>
        <dbReference type="EMBL" id="AXG79057.1"/>
    </source>
</evidence>
<dbReference type="KEGG" id="spad:DVK44_16710"/>
<accession>A0A345HQT3</accession>
<feature type="transmembrane region" description="Helical" evidence="1">
    <location>
        <begin position="12"/>
        <end position="30"/>
    </location>
</feature>
<dbReference type="Proteomes" id="UP000253868">
    <property type="component" value="Chromosome"/>
</dbReference>
<dbReference type="EMBL" id="CP031194">
    <property type="protein sequence ID" value="AXG79057.1"/>
    <property type="molecule type" value="Genomic_DNA"/>
</dbReference>
<gene>
    <name evidence="2" type="ORF">DVK44_16710</name>
</gene>
<dbReference type="RefSeq" id="WP_114660390.1">
    <property type="nucleotide sequence ID" value="NZ_CP031194.1"/>
</dbReference>
<name>A0A345HQT3_9ACTN</name>
<keyword evidence="3" id="KW-1185">Reference proteome</keyword>
<proteinExistence type="predicted"/>
<protein>
    <submittedName>
        <fullName evidence="2">Uncharacterized protein</fullName>
    </submittedName>
</protein>
<dbReference type="AlphaFoldDB" id="A0A345HQT3"/>
<dbReference type="OrthoDB" id="4248639at2"/>
<keyword evidence="1" id="KW-0812">Transmembrane</keyword>
<reference evidence="3" key="1">
    <citation type="submission" date="2018-07" db="EMBL/GenBank/DDBJ databases">
        <authorList>
            <person name="Zhao J."/>
        </authorList>
    </citation>
    <scope>NUCLEOTIDE SEQUENCE [LARGE SCALE GENOMIC DNA]</scope>
    <source>
        <strain evidence="3">GSSD-12</strain>
    </source>
</reference>
<organism evidence="2 3">
    <name type="scientific">Streptomyces paludis</name>
    <dbReference type="NCBI Taxonomy" id="2282738"/>
    <lineage>
        <taxon>Bacteria</taxon>
        <taxon>Bacillati</taxon>
        <taxon>Actinomycetota</taxon>
        <taxon>Actinomycetes</taxon>
        <taxon>Kitasatosporales</taxon>
        <taxon>Streptomycetaceae</taxon>
        <taxon>Streptomyces</taxon>
    </lineage>
</organism>
<keyword evidence="1" id="KW-1133">Transmembrane helix</keyword>